<dbReference type="EMBL" id="WTPW01000270">
    <property type="protein sequence ID" value="KAF0528108.1"/>
    <property type="molecule type" value="Genomic_DNA"/>
</dbReference>
<feature type="region of interest" description="Disordered" evidence="1">
    <location>
        <begin position="123"/>
        <end position="142"/>
    </location>
</feature>
<dbReference type="Proteomes" id="UP000439903">
    <property type="component" value="Unassembled WGS sequence"/>
</dbReference>
<evidence type="ECO:0000313" key="2">
    <source>
        <dbReference type="EMBL" id="KAF0528108.1"/>
    </source>
</evidence>
<feature type="compositionally biased region" description="Basic residues" evidence="1">
    <location>
        <begin position="39"/>
        <end position="62"/>
    </location>
</feature>
<feature type="region of interest" description="Disordered" evidence="1">
    <location>
        <begin position="18"/>
        <end position="85"/>
    </location>
</feature>
<dbReference type="AlphaFoldDB" id="A0A8H4ASE2"/>
<feature type="compositionally biased region" description="Basic residues" evidence="1">
    <location>
        <begin position="18"/>
        <end position="29"/>
    </location>
</feature>
<comment type="caution">
    <text evidence="2">The sequence shown here is derived from an EMBL/GenBank/DDBJ whole genome shotgun (WGS) entry which is preliminary data.</text>
</comment>
<name>A0A8H4ASE2_GIGMA</name>
<reference evidence="2 3" key="1">
    <citation type="journal article" date="2019" name="Environ. Microbiol.">
        <title>At the nexus of three kingdoms: the genome of the mycorrhizal fungus Gigaspora margarita provides insights into plant, endobacterial and fungal interactions.</title>
        <authorList>
            <person name="Venice F."/>
            <person name="Ghignone S."/>
            <person name="Salvioli di Fossalunga A."/>
            <person name="Amselem J."/>
            <person name="Novero M."/>
            <person name="Xianan X."/>
            <person name="Sedzielewska Toro K."/>
            <person name="Morin E."/>
            <person name="Lipzen A."/>
            <person name="Grigoriev I.V."/>
            <person name="Henrissat B."/>
            <person name="Martin F.M."/>
            <person name="Bonfante P."/>
        </authorList>
    </citation>
    <scope>NUCLEOTIDE SEQUENCE [LARGE SCALE GENOMIC DNA]</scope>
    <source>
        <strain evidence="2 3">BEG34</strain>
    </source>
</reference>
<organism evidence="2 3">
    <name type="scientific">Gigaspora margarita</name>
    <dbReference type="NCBI Taxonomy" id="4874"/>
    <lineage>
        <taxon>Eukaryota</taxon>
        <taxon>Fungi</taxon>
        <taxon>Fungi incertae sedis</taxon>
        <taxon>Mucoromycota</taxon>
        <taxon>Glomeromycotina</taxon>
        <taxon>Glomeromycetes</taxon>
        <taxon>Diversisporales</taxon>
        <taxon>Gigasporaceae</taxon>
        <taxon>Gigaspora</taxon>
    </lineage>
</organism>
<evidence type="ECO:0000313" key="3">
    <source>
        <dbReference type="Proteomes" id="UP000439903"/>
    </source>
</evidence>
<gene>
    <name evidence="2" type="ORF">F8M41_013260</name>
</gene>
<evidence type="ECO:0000256" key="1">
    <source>
        <dbReference type="SAM" id="MobiDB-lite"/>
    </source>
</evidence>
<sequence>MHGFSHYRRIKYIQRKRFVSPAHRSRRHSISPTYYSSQHRSHSRKRHRRRLRSRSSRRKRSRSYSSSRSRSRSPNRYYSKSSRENNVDLRKLYETLVKEIKTLKTQRVPASSPVEHESLNLLYQNDSSRSRSREYSSSSQCNNLYESHKIGSPSWYNELP</sequence>
<keyword evidence="3" id="KW-1185">Reference proteome</keyword>
<accession>A0A8H4ASE2</accession>
<proteinExistence type="predicted"/>
<protein>
    <submittedName>
        <fullName evidence="2">Uncharacterized protein</fullName>
    </submittedName>
</protein>
<feature type="compositionally biased region" description="Low complexity" evidence="1">
    <location>
        <begin position="63"/>
        <end position="80"/>
    </location>
</feature>